<evidence type="ECO:0000313" key="2">
    <source>
        <dbReference type="EMBL" id="OQE21696.1"/>
    </source>
</evidence>
<dbReference type="STRING" id="303698.A0A1V6T679"/>
<dbReference type="EMBL" id="MLKD01000011">
    <property type="protein sequence ID" value="OQE21696.1"/>
    <property type="molecule type" value="Genomic_DNA"/>
</dbReference>
<dbReference type="PANTHER" id="PTHR37542:SF3">
    <property type="entry name" value="PRION-INHIBITION AND PROPAGATION HELO DOMAIN-CONTAINING PROTEIN"/>
    <property type="match status" value="1"/>
</dbReference>
<proteinExistence type="predicted"/>
<sequence>MTNNRQFIEKTTKTVSDISIKGDGRVILIENILQHLNRILGEAESLISKYDPESNSASQSSSRSRDKFMGYMSKKTRPTKWAVGDKASLEDLVQKLHKLNDGLEEQLPRLLLPRLRLGFATSQILPAGTEQLRSIQDAALHAGYGILSKGAAVRLACLSQEVASTKITNDMALDFQIQSSDVKIPPVPEGSLRYMTGFMQSRSMDVLMERRRAFQTTLPSAAANRLNKLVHVLKSMHADPRELEWCRDTNSMLMNFGVLHCVGWITPDNQNFDTIDLVFSYPSNTRGPPVSMHTFLQLRLEKRIPRNLLVWIRPPLGTRFNLALSLARIYANFIAVDYLHRGINSHNILFFADNINRPYLVGVAEARPGQIPHQSSQLSTEYVDRELYWPWCTVTRESSTEPSTDTWCTATDLYGLGVVLVEIGHWRTASQLCGDASVREFHQTLLPRAVDKLDYLMGGLYQGVVKWCFNAERDVSALQMYNQYSANLLAHLERCCA</sequence>
<dbReference type="Gene3D" id="1.20.120.1020">
    <property type="entry name" value="Prion-inhibition and propagation, HeLo domain"/>
    <property type="match status" value="1"/>
</dbReference>
<dbReference type="Proteomes" id="UP000191285">
    <property type="component" value="Unassembled WGS sequence"/>
</dbReference>
<feature type="domain" description="Prion-inhibition and propagation HeLo" evidence="1">
    <location>
        <begin position="22"/>
        <end position="112"/>
    </location>
</feature>
<keyword evidence="3" id="KW-1185">Reference proteome</keyword>
<dbReference type="AlphaFoldDB" id="A0A1V6T679"/>
<dbReference type="Gene3D" id="1.10.510.10">
    <property type="entry name" value="Transferase(Phosphotransferase) domain 1"/>
    <property type="match status" value="1"/>
</dbReference>
<gene>
    <name evidence="2" type="ORF">PENSTE_c011G00396</name>
</gene>
<protein>
    <recommendedName>
        <fullName evidence="1">Prion-inhibition and propagation HeLo domain-containing protein</fullName>
    </recommendedName>
</protein>
<dbReference type="Pfam" id="PF14479">
    <property type="entry name" value="HeLo"/>
    <property type="match status" value="1"/>
</dbReference>
<dbReference type="InterPro" id="IPR029498">
    <property type="entry name" value="HeLo_dom"/>
</dbReference>
<accession>A0A1V6T679</accession>
<dbReference type="OrthoDB" id="1911848at2759"/>
<dbReference type="InterPro" id="IPR011009">
    <property type="entry name" value="Kinase-like_dom_sf"/>
</dbReference>
<evidence type="ECO:0000313" key="3">
    <source>
        <dbReference type="Proteomes" id="UP000191285"/>
    </source>
</evidence>
<dbReference type="SUPFAM" id="SSF56112">
    <property type="entry name" value="Protein kinase-like (PK-like)"/>
    <property type="match status" value="1"/>
</dbReference>
<organism evidence="2 3">
    <name type="scientific">Penicillium steckii</name>
    <dbReference type="NCBI Taxonomy" id="303698"/>
    <lineage>
        <taxon>Eukaryota</taxon>
        <taxon>Fungi</taxon>
        <taxon>Dikarya</taxon>
        <taxon>Ascomycota</taxon>
        <taxon>Pezizomycotina</taxon>
        <taxon>Eurotiomycetes</taxon>
        <taxon>Eurotiomycetidae</taxon>
        <taxon>Eurotiales</taxon>
        <taxon>Aspergillaceae</taxon>
        <taxon>Penicillium</taxon>
    </lineage>
</organism>
<name>A0A1V6T679_9EURO</name>
<reference evidence="3" key="1">
    <citation type="journal article" date="2017" name="Nat. Microbiol.">
        <title>Global analysis of biosynthetic gene clusters reveals vast potential of secondary metabolite production in Penicillium species.</title>
        <authorList>
            <person name="Nielsen J.C."/>
            <person name="Grijseels S."/>
            <person name="Prigent S."/>
            <person name="Ji B."/>
            <person name="Dainat J."/>
            <person name="Nielsen K.F."/>
            <person name="Frisvad J.C."/>
            <person name="Workman M."/>
            <person name="Nielsen J."/>
        </authorList>
    </citation>
    <scope>NUCLEOTIDE SEQUENCE [LARGE SCALE GENOMIC DNA]</scope>
    <source>
        <strain evidence="3">IBT 24891</strain>
    </source>
</reference>
<comment type="caution">
    <text evidence="2">The sequence shown here is derived from an EMBL/GenBank/DDBJ whole genome shotgun (WGS) entry which is preliminary data.</text>
</comment>
<dbReference type="PANTHER" id="PTHR37542">
    <property type="entry name" value="HELO DOMAIN-CONTAINING PROTEIN-RELATED"/>
    <property type="match status" value="1"/>
</dbReference>
<evidence type="ECO:0000259" key="1">
    <source>
        <dbReference type="Pfam" id="PF14479"/>
    </source>
</evidence>
<dbReference type="InterPro" id="IPR038305">
    <property type="entry name" value="HeLo_sf"/>
</dbReference>